<evidence type="ECO:0000256" key="1">
    <source>
        <dbReference type="SAM" id="MobiDB-lite"/>
    </source>
</evidence>
<sequence>MATAQEPVMSGAMMDYPEGNDNRGRLDINNLPVRYPDLSNFGNDSDDGYDYDYDDDDDFQDAWEDIPNSAEVHQAAEALRQSKTIYNPVHTATATGDDNGIDETEADGIAMGVIPDHEARRWRERRMRLARYIQFVDGPAIDDSDVPAPLARWLDLDVDLAREDGAPQPVTAPVVKGGQGRGCMGSFLAARPAPGAGDLRKRREWVDIGADADAGAGAGPAPPVPAAPAQPVPTPSRRAAPHPPQQQQQQEQQQPLSEKARGKLPAVAGRGHQAADDPFVTPSRSNRGGGGGGRRRRDGPSALDFAPRRSPRRPAAFRGFEAGGSSAALAARLDRVQKLGPEDLPGGRRTR</sequence>
<name>A0A423VGU5_CYTCH</name>
<feature type="region of interest" description="Disordered" evidence="1">
    <location>
        <begin position="1"/>
        <end position="23"/>
    </location>
</feature>
<evidence type="ECO:0000313" key="2">
    <source>
        <dbReference type="EMBL" id="ROV90174.1"/>
    </source>
</evidence>
<proteinExistence type="predicted"/>
<keyword evidence="3" id="KW-1185">Reference proteome</keyword>
<dbReference type="STRING" id="252740.A0A423VGU5"/>
<evidence type="ECO:0000313" key="3">
    <source>
        <dbReference type="Proteomes" id="UP000284375"/>
    </source>
</evidence>
<feature type="compositionally biased region" description="Pro residues" evidence="1">
    <location>
        <begin position="220"/>
        <end position="234"/>
    </location>
</feature>
<reference evidence="2 3" key="1">
    <citation type="submission" date="2015-09" db="EMBL/GenBank/DDBJ databases">
        <title>Host preference determinants of Valsa canker pathogens revealed by comparative genomics.</title>
        <authorList>
            <person name="Yin Z."/>
            <person name="Huang L."/>
        </authorList>
    </citation>
    <scope>NUCLEOTIDE SEQUENCE [LARGE SCALE GENOMIC DNA]</scope>
    <source>
        <strain evidence="2 3">YSFL</strain>
    </source>
</reference>
<accession>A0A423VGU5</accession>
<feature type="region of interest" description="Disordered" evidence="1">
    <location>
        <begin position="332"/>
        <end position="351"/>
    </location>
</feature>
<gene>
    <name evidence="2" type="ORF">VSDG_08811</name>
</gene>
<organism evidence="2 3">
    <name type="scientific">Cytospora chrysosperma</name>
    <name type="common">Cytospora canker fungus</name>
    <name type="synonym">Sphaeria chrysosperma</name>
    <dbReference type="NCBI Taxonomy" id="252740"/>
    <lineage>
        <taxon>Eukaryota</taxon>
        <taxon>Fungi</taxon>
        <taxon>Dikarya</taxon>
        <taxon>Ascomycota</taxon>
        <taxon>Pezizomycotina</taxon>
        <taxon>Sordariomycetes</taxon>
        <taxon>Sordariomycetidae</taxon>
        <taxon>Diaporthales</taxon>
        <taxon>Cytosporaceae</taxon>
        <taxon>Cytospora</taxon>
    </lineage>
</organism>
<dbReference type="EMBL" id="LJZO01000052">
    <property type="protein sequence ID" value="ROV90174.1"/>
    <property type="molecule type" value="Genomic_DNA"/>
</dbReference>
<dbReference type="AlphaFoldDB" id="A0A423VGU5"/>
<comment type="caution">
    <text evidence="2">The sequence shown here is derived from an EMBL/GenBank/DDBJ whole genome shotgun (WGS) entry which is preliminary data.</text>
</comment>
<feature type="compositionally biased region" description="Basic and acidic residues" evidence="1">
    <location>
        <begin position="332"/>
        <end position="341"/>
    </location>
</feature>
<protein>
    <submittedName>
        <fullName evidence="2">Uncharacterized protein</fullName>
    </submittedName>
</protein>
<dbReference type="OrthoDB" id="5245481at2759"/>
<dbReference type="Proteomes" id="UP000284375">
    <property type="component" value="Unassembled WGS sequence"/>
</dbReference>
<feature type="region of interest" description="Disordered" evidence="1">
    <location>
        <begin position="212"/>
        <end position="321"/>
    </location>
</feature>
<feature type="compositionally biased region" description="Low complexity" evidence="1">
    <location>
        <begin position="245"/>
        <end position="255"/>
    </location>
</feature>